<dbReference type="STRING" id="10228.B3RNX3"/>
<sequence length="519" mass="59353">EALNRLRDAKELCDVEIATDNSTIHAHRLVLASASSYFRAMFLSNLVESQQKIVHIEGISYSILSNLVNFCYTGNLVISIHNVAKTLEAADRFQLLDAKATCCLYLSRILQPYNCLGILKLAQIYDCPGIVSKASNISCRKFVHVVQSEEFLEMSFQDLVKLLSKDCLHMTSERDAYSAVSRWIKFDKTDRIAHTHDLMMLIRWKYIDEDFMQSSVYEDDLLPQSVFPLVSVDSFQSSLSYYYHNQFPRMYTEYLVIIGGMRSSKSCKCYNIHRQKWMQLPSMLMGQRRSENAAVVVVNGKVYCFGASSDSKLEGGSECFNPSKNSWKLIASLNTCHRFMFSCVNLNGIIYALGGYDTFSQAVHCAVESYNPKYNIWEYAPPMLARRYAFTAQVIDSKIYAIGGYNSTECLSSCECYDTTTEQWRYVANMPQPRARHVTANLHGLIYVISGVITFKGDFVDSVLAYDPIKDQWQCRAPLPFIPNNPQLVAFHDRLYLIPVSHNQNILQYNPRADEWRIV</sequence>
<dbReference type="GO" id="GO:1990756">
    <property type="term" value="F:ubiquitin-like ligase-substrate adaptor activity"/>
    <property type="evidence" value="ECO:0000318"/>
    <property type="project" value="GO_Central"/>
</dbReference>
<dbReference type="InterPro" id="IPR015915">
    <property type="entry name" value="Kelch-typ_b-propeller"/>
</dbReference>
<dbReference type="EMBL" id="DS985242">
    <property type="protein sequence ID" value="EDV28092.1"/>
    <property type="molecule type" value="Genomic_DNA"/>
</dbReference>
<dbReference type="Pfam" id="PF00651">
    <property type="entry name" value="BTB"/>
    <property type="match status" value="1"/>
</dbReference>
<dbReference type="InterPro" id="IPR017096">
    <property type="entry name" value="BTB-kelch_protein"/>
</dbReference>
<dbReference type="SUPFAM" id="SSF117281">
    <property type="entry name" value="Kelch motif"/>
    <property type="match status" value="1"/>
</dbReference>
<dbReference type="InParanoid" id="B3RNX3"/>
<dbReference type="AlphaFoldDB" id="B3RNX3"/>
<keyword evidence="2" id="KW-0677">Repeat</keyword>
<evidence type="ECO:0000256" key="2">
    <source>
        <dbReference type="ARBA" id="ARBA00022737"/>
    </source>
</evidence>
<dbReference type="Pfam" id="PF07707">
    <property type="entry name" value="BACK"/>
    <property type="match status" value="1"/>
</dbReference>
<dbReference type="Proteomes" id="UP000009022">
    <property type="component" value="Unassembled WGS sequence"/>
</dbReference>
<dbReference type="Gene3D" id="2.120.10.80">
    <property type="entry name" value="Kelch-type beta propeller"/>
    <property type="match status" value="1"/>
</dbReference>
<dbReference type="InterPro" id="IPR006652">
    <property type="entry name" value="Kelch_1"/>
</dbReference>
<dbReference type="RefSeq" id="XP_002109926.1">
    <property type="nucleotide sequence ID" value="XM_002109890.1"/>
</dbReference>
<evidence type="ECO:0000313" key="4">
    <source>
        <dbReference type="EMBL" id="EDV28092.1"/>
    </source>
</evidence>
<dbReference type="GO" id="GO:0031463">
    <property type="term" value="C:Cul3-RING ubiquitin ligase complex"/>
    <property type="evidence" value="ECO:0000318"/>
    <property type="project" value="GO_Central"/>
</dbReference>
<dbReference type="FunFam" id="1.25.40.420:FF:000001">
    <property type="entry name" value="Kelch-like family member 12"/>
    <property type="match status" value="1"/>
</dbReference>
<feature type="non-terminal residue" evidence="4">
    <location>
        <position position="1"/>
    </location>
</feature>
<dbReference type="InterPro" id="IPR011705">
    <property type="entry name" value="BACK"/>
</dbReference>
<dbReference type="GO" id="GO:0043161">
    <property type="term" value="P:proteasome-mediated ubiquitin-dependent protein catabolic process"/>
    <property type="evidence" value="ECO:0000318"/>
    <property type="project" value="GO_Central"/>
</dbReference>
<dbReference type="eggNOG" id="KOG4441">
    <property type="taxonomic scope" value="Eukaryota"/>
</dbReference>
<dbReference type="GO" id="GO:0005737">
    <property type="term" value="C:cytoplasm"/>
    <property type="evidence" value="ECO:0000318"/>
    <property type="project" value="GO_Central"/>
</dbReference>
<dbReference type="Gene3D" id="3.30.710.10">
    <property type="entry name" value="Potassium Channel Kv1.1, Chain A"/>
    <property type="match status" value="1"/>
</dbReference>
<keyword evidence="5" id="KW-1185">Reference proteome</keyword>
<dbReference type="GeneID" id="6751141"/>
<dbReference type="SMART" id="SM00225">
    <property type="entry name" value="BTB"/>
    <property type="match status" value="1"/>
</dbReference>
<dbReference type="PhylomeDB" id="B3RNX3"/>
<evidence type="ECO:0000256" key="1">
    <source>
        <dbReference type="ARBA" id="ARBA00022441"/>
    </source>
</evidence>
<dbReference type="CTD" id="6751141"/>
<dbReference type="OrthoDB" id="19132at2759"/>
<dbReference type="SMART" id="SM00875">
    <property type="entry name" value="BACK"/>
    <property type="match status" value="1"/>
</dbReference>
<dbReference type="PANTHER" id="PTHR24412">
    <property type="entry name" value="KELCH PROTEIN"/>
    <property type="match status" value="1"/>
</dbReference>
<evidence type="ECO:0000259" key="3">
    <source>
        <dbReference type="PROSITE" id="PS50097"/>
    </source>
</evidence>
<reference evidence="4 5" key="1">
    <citation type="journal article" date="2008" name="Nature">
        <title>The Trichoplax genome and the nature of placozoans.</title>
        <authorList>
            <person name="Srivastava M."/>
            <person name="Begovic E."/>
            <person name="Chapman J."/>
            <person name="Putnam N.H."/>
            <person name="Hellsten U."/>
            <person name="Kawashima T."/>
            <person name="Kuo A."/>
            <person name="Mitros T."/>
            <person name="Salamov A."/>
            <person name="Carpenter M.L."/>
            <person name="Signorovitch A.Y."/>
            <person name="Moreno M.A."/>
            <person name="Kamm K."/>
            <person name="Grimwood J."/>
            <person name="Schmutz J."/>
            <person name="Shapiro H."/>
            <person name="Grigoriev I.V."/>
            <person name="Buss L.W."/>
            <person name="Schierwater B."/>
            <person name="Dellaporta S.L."/>
            <person name="Rokhsar D.S."/>
        </authorList>
    </citation>
    <scope>NUCLEOTIDE SEQUENCE [LARGE SCALE GENOMIC DNA]</scope>
    <source>
        <strain evidence="4 5">Grell-BS-1999</strain>
    </source>
</reference>
<dbReference type="KEGG" id="tad:TRIADDRAFT_1957"/>
<dbReference type="SUPFAM" id="SSF54695">
    <property type="entry name" value="POZ domain"/>
    <property type="match status" value="1"/>
</dbReference>
<keyword evidence="1" id="KW-0880">Kelch repeat</keyword>
<dbReference type="Gene3D" id="1.25.40.420">
    <property type="match status" value="1"/>
</dbReference>
<dbReference type="InterPro" id="IPR011333">
    <property type="entry name" value="SKP1/BTB/POZ_sf"/>
</dbReference>
<feature type="non-terminal residue" evidence="4">
    <location>
        <position position="519"/>
    </location>
</feature>
<dbReference type="InterPro" id="IPR000210">
    <property type="entry name" value="BTB/POZ_dom"/>
</dbReference>
<dbReference type="OMA" id="RIAHTHD"/>
<protein>
    <recommendedName>
        <fullName evidence="3">BTB domain-containing protein</fullName>
    </recommendedName>
</protein>
<proteinExistence type="predicted"/>
<dbReference type="SMART" id="SM00612">
    <property type="entry name" value="Kelch"/>
    <property type="match status" value="5"/>
</dbReference>
<organism evidence="4 5">
    <name type="scientific">Trichoplax adhaerens</name>
    <name type="common">Trichoplax reptans</name>
    <dbReference type="NCBI Taxonomy" id="10228"/>
    <lineage>
        <taxon>Eukaryota</taxon>
        <taxon>Metazoa</taxon>
        <taxon>Placozoa</taxon>
        <taxon>Uniplacotomia</taxon>
        <taxon>Trichoplacea</taxon>
        <taxon>Trichoplacidae</taxon>
        <taxon>Trichoplax</taxon>
    </lineage>
</organism>
<dbReference type="PANTHER" id="PTHR24412:SF441">
    <property type="entry name" value="KELCH-LIKE PROTEIN 28"/>
    <property type="match status" value="1"/>
</dbReference>
<accession>B3RNX3</accession>
<dbReference type="HOGENOM" id="CLU_004253_14_2_1"/>
<feature type="domain" description="BTB" evidence="3">
    <location>
        <begin position="13"/>
        <end position="80"/>
    </location>
</feature>
<dbReference type="Pfam" id="PF01344">
    <property type="entry name" value="Kelch_1"/>
    <property type="match status" value="4"/>
</dbReference>
<evidence type="ECO:0000313" key="5">
    <source>
        <dbReference type="Proteomes" id="UP000009022"/>
    </source>
</evidence>
<dbReference type="PROSITE" id="PS50097">
    <property type="entry name" value="BTB"/>
    <property type="match status" value="1"/>
</dbReference>
<gene>
    <name evidence="4" type="ORF">TRIADDRAFT_1957</name>
</gene>
<name>B3RNX3_TRIAD</name>
<dbReference type="PIRSF" id="PIRSF037037">
    <property type="entry name" value="Kelch-like_protein_gigaxonin"/>
    <property type="match status" value="1"/>
</dbReference>